<dbReference type="Proteomes" id="UP001596084">
    <property type="component" value="Unassembled WGS sequence"/>
</dbReference>
<proteinExistence type="predicted"/>
<name>A0ABW0QC61_9BURK</name>
<comment type="caution">
    <text evidence="1">The sequence shown here is derived from an EMBL/GenBank/DDBJ whole genome shotgun (WGS) entry which is preliminary data.</text>
</comment>
<dbReference type="EMBL" id="JBHSMX010000013">
    <property type="protein sequence ID" value="MFC5521282.1"/>
    <property type="molecule type" value="Genomic_DNA"/>
</dbReference>
<dbReference type="Gene3D" id="2.30.30.830">
    <property type="match status" value="1"/>
</dbReference>
<sequence length="183" mass="20022">MRLVNLARMAGLVVVLAVIAGCGSSEQEELQQWMTEQRNATRPKIDPLPEPGKFSPQAYSQEGSIEPFSNQKLTQALKRDSNQATANAALIAPELSRRKEPLEASPLDAVVMVGSLIKVGQPVALVRVDNLIYQVRVGNYLGQNYGRITKVTETSLALREIVQDAAGEWIERPATLQLLEGSK</sequence>
<organism evidence="1 2">
    <name type="scientific">Polaromonas jejuensis</name>
    <dbReference type="NCBI Taxonomy" id="457502"/>
    <lineage>
        <taxon>Bacteria</taxon>
        <taxon>Pseudomonadati</taxon>
        <taxon>Pseudomonadota</taxon>
        <taxon>Betaproteobacteria</taxon>
        <taxon>Burkholderiales</taxon>
        <taxon>Comamonadaceae</taxon>
        <taxon>Polaromonas</taxon>
    </lineage>
</organism>
<dbReference type="InterPro" id="IPR007446">
    <property type="entry name" value="PilP"/>
</dbReference>
<evidence type="ECO:0000313" key="2">
    <source>
        <dbReference type="Proteomes" id="UP001596084"/>
    </source>
</evidence>
<dbReference type="Pfam" id="PF04351">
    <property type="entry name" value="PilP"/>
    <property type="match status" value="1"/>
</dbReference>
<dbReference type="PROSITE" id="PS51257">
    <property type="entry name" value="PROKAR_LIPOPROTEIN"/>
    <property type="match status" value="1"/>
</dbReference>
<accession>A0ABW0QC61</accession>
<evidence type="ECO:0000313" key="1">
    <source>
        <dbReference type="EMBL" id="MFC5521282.1"/>
    </source>
</evidence>
<dbReference type="RefSeq" id="WP_068833289.1">
    <property type="nucleotide sequence ID" value="NZ_JBHSMX010000013.1"/>
</dbReference>
<dbReference type="PIRSF" id="PIRSF016481">
    <property type="entry name" value="Pilus_assembly_PilP"/>
    <property type="match status" value="1"/>
</dbReference>
<protein>
    <submittedName>
        <fullName evidence="1">Pilus assembly protein PilP</fullName>
    </submittedName>
</protein>
<keyword evidence="2" id="KW-1185">Reference proteome</keyword>
<gene>
    <name evidence="1" type="ORF">ACFPP7_10180</name>
</gene>
<reference evidence="2" key="1">
    <citation type="journal article" date="2019" name="Int. J. Syst. Evol. Microbiol.">
        <title>The Global Catalogue of Microorganisms (GCM) 10K type strain sequencing project: providing services to taxonomists for standard genome sequencing and annotation.</title>
        <authorList>
            <consortium name="The Broad Institute Genomics Platform"/>
            <consortium name="The Broad Institute Genome Sequencing Center for Infectious Disease"/>
            <person name="Wu L."/>
            <person name="Ma J."/>
        </authorList>
    </citation>
    <scope>NUCLEOTIDE SEQUENCE [LARGE SCALE GENOMIC DNA]</scope>
    <source>
        <strain evidence="2">CGMCC 4.7277</strain>
    </source>
</reference>